<feature type="chain" id="PRO_5034024656" description="Secreted protein" evidence="2">
    <location>
        <begin position="19"/>
        <end position="112"/>
    </location>
</feature>
<sequence>MNLKVLASLSCFMVAVLGAPQTGLPPKTCGYIVLFATGGTSQSCIRDPLPPFAQVGPHVAGPPAPTVEDATGAVAHSDTTEFVKGDSDECLQTADSRSSKTEAQYSEITVQS</sequence>
<evidence type="ECO:0000256" key="2">
    <source>
        <dbReference type="SAM" id="SignalP"/>
    </source>
</evidence>
<evidence type="ECO:0000256" key="1">
    <source>
        <dbReference type="SAM" id="MobiDB-lite"/>
    </source>
</evidence>
<dbReference type="EMBL" id="JACGCI010000294">
    <property type="protein sequence ID" value="KAF6741095.1"/>
    <property type="molecule type" value="Genomic_DNA"/>
</dbReference>
<comment type="caution">
    <text evidence="3">The sequence shown here is derived from an EMBL/GenBank/DDBJ whole genome shotgun (WGS) entry which is preliminary data.</text>
</comment>
<name>A0A8H6LSI9_9AGAR</name>
<reference evidence="3 4" key="1">
    <citation type="submission" date="2020-07" db="EMBL/GenBank/DDBJ databases">
        <title>Comparative genomics of pyrophilous fungi reveals a link between fire events and developmental genes.</title>
        <authorList>
            <consortium name="DOE Joint Genome Institute"/>
            <person name="Steindorff A.S."/>
            <person name="Carver A."/>
            <person name="Calhoun S."/>
            <person name="Stillman K."/>
            <person name="Liu H."/>
            <person name="Lipzen A."/>
            <person name="Pangilinan J."/>
            <person name="Labutti K."/>
            <person name="Bruns T.D."/>
            <person name="Grigoriev I.V."/>
        </authorList>
    </citation>
    <scope>NUCLEOTIDE SEQUENCE [LARGE SCALE GENOMIC DNA]</scope>
    <source>
        <strain evidence="3 4">CBS 144469</strain>
    </source>
</reference>
<dbReference type="Proteomes" id="UP000521943">
    <property type="component" value="Unassembled WGS sequence"/>
</dbReference>
<accession>A0A8H6LSI9</accession>
<organism evidence="3 4">
    <name type="scientific">Ephemerocybe angulata</name>
    <dbReference type="NCBI Taxonomy" id="980116"/>
    <lineage>
        <taxon>Eukaryota</taxon>
        <taxon>Fungi</taxon>
        <taxon>Dikarya</taxon>
        <taxon>Basidiomycota</taxon>
        <taxon>Agaricomycotina</taxon>
        <taxon>Agaricomycetes</taxon>
        <taxon>Agaricomycetidae</taxon>
        <taxon>Agaricales</taxon>
        <taxon>Agaricineae</taxon>
        <taxon>Psathyrellaceae</taxon>
        <taxon>Ephemerocybe</taxon>
    </lineage>
</organism>
<evidence type="ECO:0000313" key="3">
    <source>
        <dbReference type="EMBL" id="KAF6741095.1"/>
    </source>
</evidence>
<evidence type="ECO:0008006" key="5">
    <source>
        <dbReference type="Google" id="ProtNLM"/>
    </source>
</evidence>
<keyword evidence="2" id="KW-0732">Signal</keyword>
<evidence type="ECO:0000313" key="4">
    <source>
        <dbReference type="Proteomes" id="UP000521943"/>
    </source>
</evidence>
<keyword evidence="4" id="KW-1185">Reference proteome</keyword>
<dbReference type="AlphaFoldDB" id="A0A8H6LSI9"/>
<gene>
    <name evidence="3" type="ORF">DFP72DRAFT_947147</name>
</gene>
<feature type="compositionally biased region" description="Polar residues" evidence="1">
    <location>
        <begin position="93"/>
        <end position="112"/>
    </location>
</feature>
<protein>
    <recommendedName>
        <fullName evidence="5">Secreted protein</fullName>
    </recommendedName>
</protein>
<feature type="signal peptide" evidence="2">
    <location>
        <begin position="1"/>
        <end position="18"/>
    </location>
</feature>
<proteinExistence type="predicted"/>
<feature type="region of interest" description="Disordered" evidence="1">
    <location>
        <begin position="84"/>
        <end position="112"/>
    </location>
</feature>